<feature type="domain" description="Cardiolipin synthase N-terminal" evidence="7">
    <location>
        <begin position="23"/>
        <end position="64"/>
    </location>
</feature>
<keyword evidence="4 6" id="KW-1133">Transmembrane helix</keyword>
<proteinExistence type="predicted"/>
<keyword evidence="9" id="KW-1185">Reference proteome</keyword>
<accession>A0ABW0VWY7</accession>
<evidence type="ECO:0000256" key="5">
    <source>
        <dbReference type="ARBA" id="ARBA00023136"/>
    </source>
</evidence>
<feature type="transmembrane region" description="Helical" evidence="6">
    <location>
        <begin position="44"/>
        <end position="62"/>
    </location>
</feature>
<comment type="subcellular location">
    <subcellularLocation>
        <location evidence="1">Cell membrane</location>
        <topology evidence="1">Multi-pass membrane protein</topology>
    </subcellularLocation>
</comment>
<evidence type="ECO:0000256" key="3">
    <source>
        <dbReference type="ARBA" id="ARBA00022692"/>
    </source>
</evidence>
<sequence length="67" mass="7564">MDDLTTAQLVSIIGPLVFIQLLLLIIALLVCIRAKETQGPRWMWILLILFGSFIGSILFFVMGRRTS</sequence>
<evidence type="ECO:0000256" key="1">
    <source>
        <dbReference type="ARBA" id="ARBA00004651"/>
    </source>
</evidence>
<evidence type="ECO:0000256" key="6">
    <source>
        <dbReference type="SAM" id="Phobius"/>
    </source>
</evidence>
<evidence type="ECO:0000259" key="7">
    <source>
        <dbReference type="Pfam" id="PF13396"/>
    </source>
</evidence>
<dbReference type="Pfam" id="PF13396">
    <property type="entry name" value="PLDc_N"/>
    <property type="match status" value="1"/>
</dbReference>
<evidence type="ECO:0000313" key="8">
    <source>
        <dbReference type="EMBL" id="MFC5648700.1"/>
    </source>
</evidence>
<comment type="caution">
    <text evidence="8">The sequence shown here is derived from an EMBL/GenBank/DDBJ whole genome shotgun (WGS) entry which is preliminary data.</text>
</comment>
<keyword evidence="5 6" id="KW-0472">Membrane</keyword>
<gene>
    <name evidence="8" type="ORF">ACFPYJ_06080</name>
</gene>
<evidence type="ECO:0000256" key="4">
    <source>
        <dbReference type="ARBA" id="ARBA00022989"/>
    </source>
</evidence>
<feature type="transmembrane region" description="Helical" evidence="6">
    <location>
        <begin position="12"/>
        <end position="32"/>
    </location>
</feature>
<evidence type="ECO:0000313" key="9">
    <source>
        <dbReference type="Proteomes" id="UP001596047"/>
    </source>
</evidence>
<dbReference type="RefSeq" id="WP_379187171.1">
    <property type="nucleotide sequence ID" value="NZ_JBHSOW010000021.1"/>
</dbReference>
<dbReference type="EMBL" id="JBHSOW010000021">
    <property type="protein sequence ID" value="MFC5648700.1"/>
    <property type="molecule type" value="Genomic_DNA"/>
</dbReference>
<keyword evidence="3 6" id="KW-0812">Transmembrane</keyword>
<reference evidence="9" key="1">
    <citation type="journal article" date="2019" name="Int. J. Syst. Evol. Microbiol.">
        <title>The Global Catalogue of Microorganisms (GCM) 10K type strain sequencing project: providing services to taxonomists for standard genome sequencing and annotation.</title>
        <authorList>
            <consortium name="The Broad Institute Genomics Platform"/>
            <consortium name="The Broad Institute Genome Sequencing Center for Infectious Disease"/>
            <person name="Wu L."/>
            <person name="Ma J."/>
        </authorList>
    </citation>
    <scope>NUCLEOTIDE SEQUENCE [LARGE SCALE GENOMIC DNA]</scope>
    <source>
        <strain evidence="9">CGMCC 1.3240</strain>
    </source>
</reference>
<protein>
    <submittedName>
        <fullName evidence="8">PLDc N-terminal domain-containing protein</fullName>
    </submittedName>
</protein>
<dbReference type="InterPro" id="IPR027379">
    <property type="entry name" value="CLS_N"/>
</dbReference>
<name>A0ABW0VWY7_9BACL</name>
<evidence type="ECO:0000256" key="2">
    <source>
        <dbReference type="ARBA" id="ARBA00022475"/>
    </source>
</evidence>
<organism evidence="8 9">
    <name type="scientific">Paenibacillus solisilvae</name>
    <dbReference type="NCBI Taxonomy" id="2486751"/>
    <lineage>
        <taxon>Bacteria</taxon>
        <taxon>Bacillati</taxon>
        <taxon>Bacillota</taxon>
        <taxon>Bacilli</taxon>
        <taxon>Bacillales</taxon>
        <taxon>Paenibacillaceae</taxon>
        <taxon>Paenibacillus</taxon>
    </lineage>
</organism>
<keyword evidence="2" id="KW-1003">Cell membrane</keyword>
<dbReference type="Proteomes" id="UP001596047">
    <property type="component" value="Unassembled WGS sequence"/>
</dbReference>